<organism evidence="1 2">
    <name type="scientific">Xanthobacter flavus</name>
    <dbReference type="NCBI Taxonomy" id="281"/>
    <lineage>
        <taxon>Bacteria</taxon>
        <taxon>Pseudomonadati</taxon>
        <taxon>Pseudomonadota</taxon>
        <taxon>Alphaproteobacteria</taxon>
        <taxon>Hyphomicrobiales</taxon>
        <taxon>Xanthobacteraceae</taxon>
        <taxon>Xanthobacter</taxon>
    </lineage>
</organism>
<name>A0ABU1KQM0_XANFL</name>
<sequence>MSGRISIILIYAIAIFISDYSFAQPWQPHVRRMDWWRNGATLDMDFANNRYMVSLTAPVTYTSLTQFIAAISGTFARSSSGTYFDASGTLRNAPANTPRLDYDPSTTEPKGILIEEARTNVVRNSGMIGAGSGVSATLPNNWFLDVGSVPFNYSIYGTGVEQGIPFLDIRFWGTSSGGTFALNYEQASTGTGSIWTGTHFVRVIGGSLNNLTLQTGLYFYIPSETAVLSVAAFIASDSALAVQRSSVTATAPSGTTAVRPRLRFSAASGAFDVTLRIGGPQLEQGAFPTSYIPTSGSTVTRQADVFTLPTSTGWYNGNAGTLAVEAITPASYYNGLGGVSRWLGFASIDDGTVSNTVHLFFSDSSNSQQVMASEAFASGVSYYSSYYSTSQGMPSQYPNGYPTDTYPSSSLTKGAVTYSAGSTRSAYNGLSFAAGGGFTLPTATMLRVGARRGGSGILNSSVRRVWYMPTRQPDESLPDYTR</sequence>
<protein>
    <submittedName>
        <fullName evidence="1">Uncharacterized protein</fullName>
    </submittedName>
</protein>
<dbReference type="EMBL" id="JAVDPY010000021">
    <property type="protein sequence ID" value="MDR6336921.1"/>
    <property type="molecule type" value="Genomic_DNA"/>
</dbReference>
<evidence type="ECO:0000313" key="1">
    <source>
        <dbReference type="EMBL" id="MDR6336921.1"/>
    </source>
</evidence>
<dbReference type="RefSeq" id="WP_281810142.1">
    <property type="nucleotide sequence ID" value="NZ_BSDO01000023.1"/>
</dbReference>
<accession>A0ABU1KQM0</accession>
<proteinExistence type="predicted"/>
<comment type="caution">
    <text evidence="1">The sequence shown here is derived from an EMBL/GenBank/DDBJ whole genome shotgun (WGS) entry which is preliminary data.</text>
</comment>
<dbReference type="Proteomes" id="UP001245370">
    <property type="component" value="Unassembled WGS sequence"/>
</dbReference>
<dbReference type="GeneID" id="95766103"/>
<evidence type="ECO:0000313" key="2">
    <source>
        <dbReference type="Proteomes" id="UP001245370"/>
    </source>
</evidence>
<gene>
    <name evidence="1" type="ORF">GGQ86_005425</name>
</gene>
<keyword evidence="2" id="KW-1185">Reference proteome</keyword>
<reference evidence="1 2" key="1">
    <citation type="submission" date="2023-07" db="EMBL/GenBank/DDBJ databases">
        <title>Genomic Encyclopedia of Type Strains, Phase IV (KMG-IV): sequencing the most valuable type-strain genomes for metagenomic binning, comparative biology and taxonomic classification.</title>
        <authorList>
            <person name="Goeker M."/>
        </authorList>
    </citation>
    <scope>NUCLEOTIDE SEQUENCE [LARGE SCALE GENOMIC DNA]</scope>
    <source>
        <strain evidence="1 2">DSM 338</strain>
    </source>
</reference>